<evidence type="ECO:0000256" key="5">
    <source>
        <dbReference type="ARBA" id="ARBA00022723"/>
    </source>
</evidence>
<feature type="region of interest" description="Disordered" evidence="12">
    <location>
        <begin position="273"/>
        <end position="292"/>
    </location>
</feature>
<dbReference type="PANTHER" id="PTHR10210:SF32">
    <property type="entry name" value="RIBOSE-PHOSPHATE PYROPHOSPHOKINASE 2"/>
    <property type="match status" value="1"/>
</dbReference>
<organism evidence="14 15">
    <name type="scientific">Ectocarpus siliculosus</name>
    <name type="common">Brown alga</name>
    <name type="synonym">Conferva siliculosa</name>
    <dbReference type="NCBI Taxonomy" id="2880"/>
    <lineage>
        <taxon>Eukaryota</taxon>
        <taxon>Sar</taxon>
        <taxon>Stramenopiles</taxon>
        <taxon>Ochrophyta</taxon>
        <taxon>PX clade</taxon>
        <taxon>Phaeophyceae</taxon>
        <taxon>Ectocarpales</taxon>
        <taxon>Ectocarpaceae</taxon>
        <taxon>Ectocarpus</taxon>
    </lineage>
</organism>
<dbReference type="EMBL" id="FN647779">
    <property type="protein sequence ID" value="CBJ28566.1"/>
    <property type="molecule type" value="Genomic_DNA"/>
</dbReference>
<evidence type="ECO:0000256" key="12">
    <source>
        <dbReference type="SAM" id="MobiDB-lite"/>
    </source>
</evidence>
<dbReference type="GO" id="GO:0000287">
    <property type="term" value="F:magnesium ion binding"/>
    <property type="evidence" value="ECO:0007669"/>
    <property type="project" value="InterPro"/>
</dbReference>
<dbReference type="Proteomes" id="UP000002630">
    <property type="component" value="Linkage Group LG25"/>
</dbReference>
<keyword evidence="5" id="KW-0479">Metal-binding</keyword>
<keyword evidence="10" id="KW-0460">Magnesium</keyword>
<dbReference type="GO" id="GO:0006164">
    <property type="term" value="P:purine nucleotide biosynthetic process"/>
    <property type="evidence" value="ECO:0007669"/>
    <property type="project" value="TreeGrafter"/>
</dbReference>
<dbReference type="SUPFAM" id="SSF53271">
    <property type="entry name" value="PRTase-like"/>
    <property type="match status" value="1"/>
</dbReference>
<sequence>MYMRTAFARITSARRAAAGAARAAIATAPPLARPPPSPSDRCLTAAAGLLLGGFAAVAIDQQTSALADEDPGATPPPGTTVRGEMTKKWFFFKGKPSTAEGVEHLRIFGGSVYPELSQDVCKLLGIAEGKINLGRYADGECSVTIGETVVGKDVFIVSPTHSNDSLVEMLLTIAAARRSSAERITAVIPFYGYSRQDRRFRREPIAAADVAHMLEAAGVDRVITIDLHSGQVQGFFKPTTPVDHLTPMGVAAAYLGELVTEELKAMAIEDREGKGGAAGTGGGAVAKRLSQARPEEPTRIVVVAPQEGQVGRANAFKSRIEQYVETETNPIGLAFIARSSTKKEDEEEEVHKHCIGDVKGNDWPSVTGPVGTMLRPLEDAWSMV</sequence>
<accession>D7FHK9</accession>
<dbReference type="InterPro" id="IPR029057">
    <property type="entry name" value="PRTase-like"/>
</dbReference>
<dbReference type="FunFam" id="3.40.50.2020:FF:000007">
    <property type="entry name" value="Ribose-phosphate pyrophosphokinase"/>
    <property type="match status" value="1"/>
</dbReference>
<evidence type="ECO:0000256" key="1">
    <source>
        <dbReference type="ARBA" id="ARBA00004996"/>
    </source>
</evidence>
<evidence type="ECO:0000256" key="11">
    <source>
        <dbReference type="ARBA" id="ARBA00049535"/>
    </source>
</evidence>
<dbReference type="PANTHER" id="PTHR10210">
    <property type="entry name" value="RIBOSE-PHOSPHATE DIPHOSPHOKINASE FAMILY MEMBER"/>
    <property type="match status" value="1"/>
</dbReference>
<name>D7FHK9_ECTSI</name>
<dbReference type="STRING" id="2880.D7FHK9"/>
<evidence type="ECO:0000256" key="3">
    <source>
        <dbReference type="ARBA" id="ARBA00013247"/>
    </source>
</evidence>
<dbReference type="NCBIfam" id="TIGR01251">
    <property type="entry name" value="ribP_PPkin"/>
    <property type="match status" value="1"/>
</dbReference>
<keyword evidence="4" id="KW-0808">Transferase</keyword>
<dbReference type="AlphaFoldDB" id="D7FHK9"/>
<keyword evidence="15" id="KW-1185">Reference proteome</keyword>
<comment type="catalytic activity">
    <reaction evidence="11">
        <text>D-ribose 5-phosphate + ATP = 5-phospho-alpha-D-ribose 1-diphosphate + AMP + H(+)</text>
        <dbReference type="Rhea" id="RHEA:15609"/>
        <dbReference type="ChEBI" id="CHEBI:15378"/>
        <dbReference type="ChEBI" id="CHEBI:30616"/>
        <dbReference type="ChEBI" id="CHEBI:58017"/>
        <dbReference type="ChEBI" id="CHEBI:78346"/>
        <dbReference type="ChEBI" id="CHEBI:456215"/>
        <dbReference type="EC" id="2.7.6.1"/>
    </reaction>
</comment>
<keyword evidence="9" id="KW-0067">ATP-binding</keyword>
<feature type="domain" description="Ribose-phosphate pyrophosphokinase N-terminal" evidence="13">
    <location>
        <begin position="106"/>
        <end position="218"/>
    </location>
</feature>
<gene>
    <name evidence="14" type="ORF">Esi_0109_0012</name>
</gene>
<dbReference type="GO" id="GO:0006015">
    <property type="term" value="P:5-phosphoribose 1-diphosphate biosynthetic process"/>
    <property type="evidence" value="ECO:0007669"/>
    <property type="project" value="TreeGrafter"/>
</dbReference>
<dbReference type="Gene3D" id="3.40.50.2020">
    <property type="match status" value="2"/>
</dbReference>
<evidence type="ECO:0000256" key="7">
    <source>
        <dbReference type="ARBA" id="ARBA00022741"/>
    </source>
</evidence>
<evidence type="ECO:0000313" key="14">
    <source>
        <dbReference type="EMBL" id="CBJ28566.1"/>
    </source>
</evidence>
<dbReference type="GO" id="GO:0016301">
    <property type="term" value="F:kinase activity"/>
    <property type="evidence" value="ECO:0007669"/>
    <property type="project" value="UniProtKB-KW"/>
</dbReference>
<dbReference type="SMART" id="SM01400">
    <property type="entry name" value="Pribosyltran_N"/>
    <property type="match status" value="1"/>
</dbReference>
<evidence type="ECO:0000256" key="8">
    <source>
        <dbReference type="ARBA" id="ARBA00022777"/>
    </source>
</evidence>
<keyword evidence="6" id="KW-0545">Nucleotide biosynthesis</keyword>
<proteinExistence type="inferred from homology"/>
<dbReference type="Pfam" id="PF13793">
    <property type="entry name" value="Pribosyltran_N"/>
    <property type="match status" value="1"/>
</dbReference>
<evidence type="ECO:0000256" key="6">
    <source>
        <dbReference type="ARBA" id="ARBA00022727"/>
    </source>
</evidence>
<evidence type="ECO:0000256" key="2">
    <source>
        <dbReference type="ARBA" id="ARBA00006478"/>
    </source>
</evidence>
<dbReference type="InterPro" id="IPR005946">
    <property type="entry name" value="Rib-P_diPkinase"/>
</dbReference>
<evidence type="ECO:0000256" key="10">
    <source>
        <dbReference type="ARBA" id="ARBA00022842"/>
    </source>
</evidence>
<dbReference type="GO" id="GO:0005737">
    <property type="term" value="C:cytoplasm"/>
    <property type="evidence" value="ECO:0007669"/>
    <property type="project" value="TreeGrafter"/>
</dbReference>
<comment type="similarity">
    <text evidence="2">Belongs to the ribose-phosphate pyrophosphokinase family.</text>
</comment>
<evidence type="ECO:0000256" key="9">
    <source>
        <dbReference type="ARBA" id="ARBA00022840"/>
    </source>
</evidence>
<dbReference type="GO" id="GO:0002189">
    <property type="term" value="C:ribose phosphate diphosphokinase complex"/>
    <property type="evidence" value="ECO:0007669"/>
    <property type="project" value="TreeGrafter"/>
</dbReference>
<dbReference type="GO" id="GO:0005524">
    <property type="term" value="F:ATP binding"/>
    <property type="evidence" value="ECO:0007669"/>
    <property type="project" value="UniProtKB-KW"/>
</dbReference>
<evidence type="ECO:0000313" key="15">
    <source>
        <dbReference type="Proteomes" id="UP000002630"/>
    </source>
</evidence>
<dbReference type="InParanoid" id="D7FHK9"/>
<dbReference type="InterPro" id="IPR029099">
    <property type="entry name" value="Pribosyltran_N"/>
</dbReference>
<dbReference type="EC" id="2.7.6.1" evidence="3"/>
<dbReference type="EMBL" id="FN649750">
    <property type="protein sequence ID" value="CBJ28566.1"/>
    <property type="molecule type" value="Genomic_DNA"/>
</dbReference>
<feature type="compositionally biased region" description="Gly residues" evidence="12">
    <location>
        <begin position="275"/>
        <end position="284"/>
    </location>
</feature>
<dbReference type="GO" id="GO:0004749">
    <property type="term" value="F:ribose phosphate diphosphokinase activity"/>
    <property type="evidence" value="ECO:0007669"/>
    <property type="project" value="UniProtKB-EC"/>
</dbReference>
<keyword evidence="8" id="KW-0418">Kinase</keyword>
<comment type="pathway">
    <text evidence="1">Metabolic intermediate biosynthesis; 5-phospho-alpha-D-ribose 1-diphosphate biosynthesis; 5-phospho-alpha-D-ribose 1-diphosphate from D-ribose 5-phosphate (route I): step 1/1.</text>
</comment>
<evidence type="ECO:0000259" key="13">
    <source>
        <dbReference type="Pfam" id="PF13793"/>
    </source>
</evidence>
<evidence type="ECO:0000256" key="4">
    <source>
        <dbReference type="ARBA" id="ARBA00022679"/>
    </source>
</evidence>
<dbReference type="OrthoDB" id="413572at2759"/>
<keyword evidence="7" id="KW-0547">Nucleotide-binding</keyword>
<dbReference type="eggNOG" id="KOG1448">
    <property type="taxonomic scope" value="Eukaryota"/>
</dbReference>
<reference evidence="14 15" key="1">
    <citation type="journal article" date="2010" name="Nature">
        <title>The Ectocarpus genome and the independent evolution of multicellularity in brown algae.</title>
        <authorList>
            <person name="Cock J.M."/>
            <person name="Sterck L."/>
            <person name="Rouze P."/>
            <person name="Scornet D."/>
            <person name="Allen A.E."/>
            <person name="Amoutzias G."/>
            <person name="Anthouard V."/>
            <person name="Artiguenave F."/>
            <person name="Aury J.M."/>
            <person name="Badger J.H."/>
            <person name="Beszteri B."/>
            <person name="Billiau K."/>
            <person name="Bonnet E."/>
            <person name="Bothwell J.H."/>
            <person name="Bowler C."/>
            <person name="Boyen C."/>
            <person name="Brownlee C."/>
            <person name="Carrano C.J."/>
            <person name="Charrier B."/>
            <person name="Cho G.Y."/>
            <person name="Coelho S.M."/>
            <person name="Collen J."/>
            <person name="Corre E."/>
            <person name="Da Silva C."/>
            <person name="Delage L."/>
            <person name="Delaroque N."/>
            <person name="Dittami S.M."/>
            <person name="Doulbeau S."/>
            <person name="Elias M."/>
            <person name="Farnham G."/>
            <person name="Gachon C.M."/>
            <person name="Gschloessl B."/>
            <person name="Heesch S."/>
            <person name="Jabbari K."/>
            <person name="Jubin C."/>
            <person name="Kawai H."/>
            <person name="Kimura K."/>
            <person name="Kloareg B."/>
            <person name="Kupper F.C."/>
            <person name="Lang D."/>
            <person name="Le Bail A."/>
            <person name="Leblanc C."/>
            <person name="Lerouge P."/>
            <person name="Lohr M."/>
            <person name="Lopez P.J."/>
            <person name="Martens C."/>
            <person name="Maumus F."/>
            <person name="Michel G."/>
            <person name="Miranda-Saavedra D."/>
            <person name="Morales J."/>
            <person name="Moreau H."/>
            <person name="Motomura T."/>
            <person name="Nagasato C."/>
            <person name="Napoli C.A."/>
            <person name="Nelson D.R."/>
            <person name="Nyvall-Collen P."/>
            <person name="Peters A.F."/>
            <person name="Pommier C."/>
            <person name="Potin P."/>
            <person name="Poulain J."/>
            <person name="Quesneville H."/>
            <person name="Read B."/>
            <person name="Rensing S.A."/>
            <person name="Ritter A."/>
            <person name="Rousvoal S."/>
            <person name="Samanta M."/>
            <person name="Samson G."/>
            <person name="Schroeder D.C."/>
            <person name="Segurens B."/>
            <person name="Strittmatter M."/>
            <person name="Tonon T."/>
            <person name="Tregear J.W."/>
            <person name="Valentin K."/>
            <person name="von Dassow P."/>
            <person name="Yamagishi T."/>
            <person name="Van de Peer Y."/>
            <person name="Wincker P."/>
        </authorList>
    </citation>
    <scope>NUCLEOTIDE SEQUENCE [LARGE SCALE GENOMIC DNA]</scope>
    <source>
        <strain evidence="15">Ec32 / CCAP1310/4</strain>
    </source>
</reference>
<protein>
    <recommendedName>
        <fullName evidence="3">ribose-phosphate diphosphokinase</fullName>
        <ecNumber evidence="3">2.7.6.1</ecNumber>
    </recommendedName>
</protein>